<dbReference type="AlphaFoldDB" id="W6QBB1"/>
<gene>
    <name evidence="1" type="ORF">PROQFM164_S01g000796</name>
</gene>
<protein>
    <submittedName>
        <fullName evidence="1">Genomic scaffold, ProqFM164S01</fullName>
    </submittedName>
</protein>
<keyword evidence="2" id="KW-1185">Reference proteome</keyword>
<proteinExistence type="predicted"/>
<evidence type="ECO:0000313" key="1">
    <source>
        <dbReference type="EMBL" id="CDM26987.1"/>
    </source>
</evidence>
<dbReference type="EMBL" id="HG792015">
    <property type="protein sequence ID" value="CDM26987.1"/>
    <property type="molecule type" value="Genomic_DNA"/>
</dbReference>
<organism evidence="1 2">
    <name type="scientific">Penicillium roqueforti (strain FM164)</name>
    <dbReference type="NCBI Taxonomy" id="1365484"/>
    <lineage>
        <taxon>Eukaryota</taxon>
        <taxon>Fungi</taxon>
        <taxon>Dikarya</taxon>
        <taxon>Ascomycota</taxon>
        <taxon>Pezizomycotina</taxon>
        <taxon>Eurotiomycetes</taxon>
        <taxon>Eurotiomycetidae</taxon>
        <taxon>Eurotiales</taxon>
        <taxon>Aspergillaceae</taxon>
        <taxon>Penicillium</taxon>
    </lineage>
</organism>
<evidence type="ECO:0000313" key="2">
    <source>
        <dbReference type="Proteomes" id="UP000030686"/>
    </source>
</evidence>
<name>W6QBB1_PENRF</name>
<reference evidence="1" key="1">
    <citation type="journal article" date="2014" name="Nat. Commun.">
        <title>Multiple recent horizontal transfers of a large genomic region in cheese making fungi.</title>
        <authorList>
            <person name="Cheeseman K."/>
            <person name="Ropars J."/>
            <person name="Renault P."/>
            <person name="Dupont J."/>
            <person name="Gouzy J."/>
            <person name="Branca A."/>
            <person name="Abraham A.L."/>
            <person name="Ceppi M."/>
            <person name="Conseiller E."/>
            <person name="Debuchy R."/>
            <person name="Malagnac F."/>
            <person name="Goarin A."/>
            <person name="Silar P."/>
            <person name="Lacoste S."/>
            <person name="Sallet E."/>
            <person name="Bensimon A."/>
            <person name="Giraud T."/>
            <person name="Brygoo Y."/>
        </authorList>
    </citation>
    <scope>NUCLEOTIDE SEQUENCE [LARGE SCALE GENOMIC DNA]</scope>
    <source>
        <strain evidence="1">FM164</strain>
    </source>
</reference>
<dbReference type="Proteomes" id="UP000030686">
    <property type="component" value="Unassembled WGS sequence"/>
</dbReference>
<accession>W6QBB1</accession>
<sequence length="60" mass="6695">MKWRILENRVLGNPLESRPSVFSRLDSAKLGWRTLSSVRGDPDDCAECSPSVTSGFRISL</sequence>